<accession>T1HAJ8</accession>
<dbReference type="InterPro" id="IPR032682">
    <property type="entry name" value="Cnd1_C"/>
</dbReference>
<keyword evidence="4" id="KW-0226">DNA condensation</keyword>
<proteinExistence type="predicted"/>
<evidence type="ECO:0000256" key="1">
    <source>
        <dbReference type="ARBA" id="ARBA00004123"/>
    </source>
</evidence>
<reference evidence="9" key="1">
    <citation type="submission" date="2015-05" db="UniProtKB">
        <authorList>
            <consortium name="EnsemblMetazoa"/>
        </authorList>
    </citation>
    <scope>IDENTIFICATION</scope>
</reference>
<keyword evidence="6" id="KW-0131">Cell cycle</keyword>
<dbReference type="InParanoid" id="T1HAJ8"/>
<dbReference type="GO" id="GO:0010032">
    <property type="term" value="P:meiotic chromosome condensation"/>
    <property type="evidence" value="ECO:0007669"/>
    <property type="project" value="TreeGrafter"/>
</dbReference>
<dbReference type="GO" id="GO:0000796">
    <property type="term" value="C:condensin complex"/>
    <property type="evidence" value="ECO:0007669"/>
    <property type="project" value="TreeGrafter"/>
</dbReference>
<feature type="compositionally biased region" description="Acidic residues" evidence="7">
    <location>
        <begin position="184"/>
        <end position="195"/>
    </location>
</feature>
<feature type="compositionally biased region" description="Polar residues" evidence="7">
    <location>
        <begin position="1177"/>
        <end position="1206"/>
    </location>
</feature>
<keyword evidence="3" id="KW-0498">Mitosis</keyword>
<dbReference type="Gene3D" id="1.25.10.10">
    <property type="entry name" value="Leucine-rich Repeat Variant"/>
    <property type="match status" value="1"/>
</dbReference>
<evidence type="ECO:0000256" key="3">
    <source>
        <dbReference type="ARBA" id="ARBA00022776"/>
    </source>
</evidence>
<dbReference type="STRING" id="13249.T1HAJ8"/>
<name>T1HAJ8_RHOPR</name>
<feature type="region of interest" description="Disordered" evidence="7">
    <location>
        <begin position="1142"/>
        <end position="1342"/>
    </location>
</feature>
<dbReference type="Proteomes" id="UP000015103">
    <property type="component" value="Unassembled WGS sequence"/>
</dbReference>
<dbReference type="GO" id="GO:0051301">
    <property type="term" value="P:cell division"/>
    <property type="evidence" value="ECO:0007669"/>
    <property type="project" value="UniProtKB-KW"/>
</dbReference>
<dbReference type="InterPro" id="IPR011989">
    <property type="entry name" value="ARM-like"/>
</dbReference>
<dbReference type="VEuPathDB" id="VectorBase:RPRC001053"/>
<feature type="compositionally biased region" description="Basic and acidic residues" evidence="7">
    <location>
        <begin position="1164"/>
        <end position="1173"/>
    </location>
</feature>
<dbReference type="GO" id="GO:0007076">
    <property type="term" value="P:mitotic chromosome condensation"/>
    <property type="evidence" value="ECO:0007669"/>
    <property type="project" value="InterPro"/>
</dbReference>
<evidence type="ECO:0000256" key="2">
    <source>
        <dbReference type="ARBA" id="ARBA00022618"/>
    </source>
</evidence>
<dbReference type="SUPFAM" id="SSF48371">
    <property type="entry name" value="ARM repeat"/>
    <property type="match status" value="1"/>
</dbReference>
<protein>
    <submittedName>
        <fullName evidence="9">Cnd1 domain-containing protein</fullName>
    </submittedName>
</protein>
<keyword evidence="10" id="KW-1185">Reference proteome</keyword>
<evidence type="ECO:0000259" key="8">
    <source>
        <dbReference type="Pfam" id="PF12717"/>
    </source>
</evidence>
<feature type="region of interest" description="Disordered" evidence="7">
    <location>
        <begin position="172"/>
        <end position="219"/>
    </location>
</feature>
<dbReference type="GO" id="GO:0042393">
    <property type="term" value="F:histone binding"/>
    <property type="evidence" value="ECO:0007669"/>
    <property type="project" value="TreeGrafter"/>
</dbReference>
<organism evidence="9 10">
    <name type="scientific">Rhodnius prolixus</name>
    <name type="common">Triatomid bug</name>
    <dbReference type="NCBI Taxonomy" id="13249"/>
    <lineage>
        <taxon>Eukaryota</taxon>
        <taxon>Metazoa</taxon>
        <taxon>Ecdysozoa</taxon>
        <taxon>Arthropoda</taxon>
        <taxon>Hexapoda</taxon>
        <taxon>Insecta</taxon>
        <taxon>Pterygota</taxon>
        <taxon>Neoptera</taxon>
        <taxon>Paraneoptera</taxon>
        <taxon>Hemiptera</taxon>
        <taxon>Heteroptera</taxon>
        <taxon>Panheteroptera</taxon>
        <taxon>Cimicomorpha</taxon>
        <taxon>Reduviidae</taxon>
        <taxon>Triatominae</taxon>
        <taxon>Rhodnius</taxon>
    </lineage>
</organism>
<sequence>MELADLFGKFQLDQVDSFWVDSVWEKDFCEEKELPSDYELVLEELNILDLIKTVSSTIKDWITDPIDQSNSITDSSVASNARRSWQSLVSKNLGHRAFIALISTFIKKDIKEFRSLDEVYLALEACRCYFVILSVHGAHVFNIFNSILFGQAIDTLKILKVAFTEKNIQKEKKRNKTKNNLQDNENELENEDEEDGATREKGKGKKKKGQQTSDLENSDENDKIELNFSGSQKIHLLDRVAAFLDDLRFCLQNLELKCEKDSILLTIQNLVSVVSLEKTSYIFQVRPHPKSLAFLAFKSIEILGEMCNQSFGNVEDIVRFIMRSVLPHLCPNEQDFLTNANASRGLSILRENLLNFIYRLVSAVKEASYDGVIAAVQQLCVRTPDKADVRAKCVQVIVSLLEHLPTFIFNHINVWLLSLCHAESVRNRVVGVEIIATLLLSAHHHPNLYQSFSDSRTIRSSSISSDHIPPCSNVVSKCADISPTVRTKALSTLASVVLIKQEPLEDIILKTFIDPYMGIEVIDKLDTNERKFFNFKTLFKSWNPRDVNSDSLFNLKTNPIPGGTFIMDLVEKLSHDDKVFVKKAALSVVCNICLLAGKWNTERRIELMIQACKDISLVVRKQMTSCLTDLLLAQPTNELLVAAWVDGVFPLIGDNEIKSQEKVLEMYLFCYRSTELKILRSHIGTENNLGALFLLVSISEFQNIPKNDHLLRDYYAKVRDCTNISEFESQLILEAIFLNLSEINEESKTNLCASIKETVNKFAVPLPIISRCMDIYQHTYPAEIKTWTDKLVKDAELHLNRTINGDCKEDLNQTVLCQYIYTLGEASMTSPNVVSEELVSSLVALVDFYDERNDLALKWKDKLTSQTHSVIVVTLGKLCLQDQLLAKSIVPVLGALLDNRSASEIKINTLVALTDLCVRFTSLVEAYLGDMCVCLKDKDLAVRKMTLTLLMQLITVCLGEVSQNVIPLEGNGSLLLEDALFCLACEEIRLVHMNQTKDLADDGSGELNRDEIIGNICKRTIISQALKKDYVDVVVPIILNLKSKLIELKSPLVHDLRIALRELMKDFKEEINEILINDNDTAAEIALELRKIEQEEQARLSPSTCRQHEQQVVMLQNLYVHCEKLSQQVLKDFGYDTPEILDSRENRQEDGVVDVPNGSGTAKKQLEQTRPDRSSAVPFNQNSFSTYCSESGTQSILNGDGTSTIKESPKKKARSSISSTLSQNDLERGSLRRSQSSLSTAFGETSQSMLQNGTRDGSSVVNSRALRGLSKKRRNASEESNGEDEIRIRTTKGRSIVSSDSSSVLSETNSSSSPCDEPPPRSSGQASRSAGKEGKKKQKKKK</sequence>
<dbReference type="EnsemblMetazoa" id="RPRC001053-RA">
    <property type="protein sequence ID" value="RPRC001053-PA"/>
    <property type="gene ID" value="RPRC001053"/>
</dbReference>
<dbReference type="EMBL" id="ACPB03017897">
    <property type="status" value="NOT_ANNOTATED_CDS"/>
    <property type="molecule type" value="Genomic_DNA"/>
</dbReference>
<dbReference type="eggNOG" id="KOG0413">
    <property type="taxonomic scope" value="Eukaryota"/>
</dbReference>
<comment type="subcellular location">
    <subcellularLocation>
        <location evidence="1">Nucleus</location>
    </subcellularLocation>
</comment>
<feature type="compositionally biased region" description="Polar residues" evidence="7">
    <location>
        <begin position="1240"/>
        <end position="1262"/>
    </location>
</feature>
<evidence type="ECO:0000256" key="6">
    <source>
        <dbReference type="ARBA" id="ARBA00023306"/>
    </source>
</evidence>
<dbReference type="GO" id="GO:0000779">
    <property type="term" value="C:condensed chromosome, centromeric region"/>
    <property type="evidence" value="ECO:0007669"/>
    <property type="project" value="TreeGrafter"/>
</dbReference>
<feature type="compositionally biased region" description="Low complexity" evidence="7">
    <location>
        <begin position="1295"/>
        <end position="1313"/>
    </location>
</feature>
<dbReference type="HOGENOM" id="CLU_002301_0_1_1"/>
<evidence type="ECO:0000313" key="9">
    <source>
        <dbReference type="EnsemblMetazoa" id="RPRC001053-PA"/>
    </source>
</evidence>
<dbReference type="OMA" id="KYRQFAV"/>
<evidence type="ECO:0000256" key="7">
    <source>
        <dbReference type="SAM" id="MobiDB-lite"/>
    </source>
</evidence>
<keyword evidence="5" id="KW-0539">Nucleus</keyword>
<dbReference type="PANTHER" id="PTHR14222">
    <property type="entry name" value="CONDENSIN"/>
    <property type="match status" value="1"/>
</dbReference>
<feature type="compositionally biased region" description="Polar residues" evidence="7">
    <location>
        <begin position="1215"/>
        <end position="1224"/>
    </location>
</feature>
<feature type="domain" description="Condensin complex subunit 1 C-terminal" evidence="8">
    <location>
        <begin position="905"/>
        <end position="955"/>
    </location>
</feature>
<dbReference type="InterPro" id="IPR026971">
    <property type="entry name" value="CND1/NCAPD3"/>
</dbReference>
<dbReference type="InterPro" id="IPR016024">
    <property type="entry name" value="ARM-type_fold"/>
</dbReference>
<evidence type="ECO:0000256" key="5">
    <source>
        <dbReference type="ARBA" id="ARBA00023242"/>
    </source>
</evidence>
<dbReference type="PANTHER" id="PTHR14222:SF1">
    <property type="entry name" value="CONDENSIN-2 COMPLEX SUBUNIT D3"/>
    <property type="match status" value="1"/>
</dbReference>
<keyword evidence="2" id="KW-0132">Cell division</keyword>
<evidence type="ECO:0000256" key="4">
    <source>
        <dbReference type="ARBA" id="ARBA00023067"/>
    </source>
</evidence>
<dbReference type="Pfam" id="PF12717">
    <property type="entry name" value="Cnd1"/>
    <property type="match status" value="1"/>
</dbReference>
<dbReference type="GO" id="GO:0005634">
    <property type="term" value="C:nucleus"/>
    <property type="evidence" value="ECO:0007669"/>
    <property type="project" value="UniProtKB-SubCell"/>
</dbReference>
<evidence type="ECO:0000313" key="10">
    <source>
        <dbReference type="Proteomes" id="UP000015103"/>
    </source>
</evidence>